<gene>
    <name evidence="1" type="ORF">AOB57_001510</name>
</gene>
<evidence type="ECO:0000313" key="1">
    <source>
        <dbReference type="EMBL" id="AYK14056.1"/>
    </source>
</evidence>
<evidence type="ECO:0000313" key="2">
    <source>
        <dbReference type="Proteomes" id="UP000053087"/>
    </source>
</evidence>
<organism evidence="1 2">
    <name type="scientific">Methanosarcina flavescens</name>
    <dbReference type="NCBI Taxonomy" id="1715806"/>
    <lineage>
        <taxon>Archaea</taxon>
        <taxon>Methanobacteriati</taxon>
        <taxon>Methanobacteriota</taxon>
        <taxon>Stenosarchaea group</taxon>
        <taxon>Methanomicrobia</taxon>
        <taxon>Methanosarcinales</taxon>
        <taxon>Methanosarcinaceae</taxon>
        <taxon>Methanosarcina</taxon>
    </lineage>
</organism>
<dbReference type="KEGG" id="mfz:AOB57_001510"/>
<dbReference type="EMBL" id="CP032683">
    <property type="protein sequence ID" value="AYK14056.1"/>
    <property type="molecule type" value="Genomic_DNA"/>
</dbReference>
<dbReference type="Proteomes" id="UP000053087">
    <property type="component" value="Chromosome"/>
</dbReference>
<name>A0A660HPS1_9EURY</name>
<protein>
    <submittedName>
        <fullName evidence="1">Uncharacterized protein</fullName>
    </submittedName>
</protein>
<dbReference type="AlphaFoldDB" id="A0A660HPS1"/>
<reference evidence="1 2" key="1">
    <citation type="journal article" date="2016" name="Int. J. Syst. Evol. Microbiol.">
        <title>Methanosarcina flavescens sp. nov., a methanogenic archaeon isolated from a full-scale anaerobic digester.</title>
        <authorList>
            <person name="Kern T."/>
            <person name="Fischer M.A."/>
            <person name="Deppenmeier U."/>
            <person name="Schmitz R.A."/>
            <person name="Rother M."/>
        </authorList>
    </citation>
    <scope>NUCLEOTIDE SEQUENCE [LARGE SCALE GENOMIC DNA]</scope>
    <source>
        <strain evidence="1 2">E03.2</strain>
    </source>
</reference>
<proteinExistence type="predicted"/>
<sequence>MDRNFTYFCPDPASLLTGLLKKLGMNLFLKSLITSLLKKGLSENLLRKGFIVNFQKKQRLGW</sequence>
<accession>A0A660HPS1</accession>
<keyword evidence="2" id="KW-1185">Reference proteome</keyword>